<name>A0A9J7KW49_BRAFL</name>
<evidence type="ECO:0000313" key="5">
    <source>
        <dbReference type="Proteomes" id="UP000001554"/>
    </source>
</evidence>
<evidence type="ECO:0000313" key="6">
    <source>
        <dbReference type="RefSeq" id="XP_035671232.1"/>
    </source>
</evidence>
<dbReference type="PANTHER" id="PTHR14454:SF11">
    <property type="entry name" value="SERRANO, ISOFORM F"/>
    <property type="match status" value="1"/>
</dbReference>
<gene>
    <name evidence="6" type="primary">LOC118412465</name>
</gene>
<feature type="compositionally biased region" description="Basic and acidic residues" evidence="3">
    <location>
        <begin position="307"/>
        <end position="319"/>
    </location>
</feature>
<feature type="compositionally biased region" description="Polar residues" evidence="3">
    <location>
        <begin position="379"/>
        <end position="391"/>
    </location>
</feature>
<dbReference type="Gene3D" id="1.10.150.50">
    <property type="entry name" value="Transcription Factor, Ets-1"/>
    <property type="match status" value="1"/>
</dbReference>
<reference evidence="5" key="1">
    <citation type="journal article" date="2020" name="Nat. Ecol. Evol.">
        <title>Deeply conserved synteny resolves early events in vertebrate evolution.</title>
        <authorList>
            <person name="Simakov O."/>
            <person name="Marletaz F."/>
            <person name="Yue J.X."/>
            <person name="O'Connell B."/>
            <person name="Jenkins J."/>
            <person name="Brandt A."/>
            <person name="Calef R."/>
            <person name="Tung C.H."/>
            <person name="Huang T.K."/>
            <person name="Schmutz J."/>
            <person name="Satoh N."/>
            <person name="Yu J.K."/>
            <person name="Putnam N.H."/>
            <person name="Green R.E."/>
            <person name="Rokhsar D.S."/>
        </authorList>
    </citation>
    <scope>NUCLEOTIDE SEQUENCE [LARGE SCALE GENOMIC DNA]</scope>
    <source>
        <strain evidence="5">S238N-H82</strain>
    </source>
</reference>
<dbReference type="GeneID" id="118412465"/>
<keyword evidence="5" id="KW-1185">Reference proteome</keyword>
<proteinExistence type="inferred from homology"/>
<comment type="similarity">
    <text evidence="1">Belongs to the GAREM family.</text>
</comment>
<organism evidence="5 6">
    <name type="scientific">Branchiostoma floridae</name>
    <name type="common">Florida lancelet</name>
    <name type="synonym">Amphioxus</name>
    <dbReference type="NCBI Taxonomy" id="7739"/>
    <lineage>
        <taxon>Eukaryota</taxon>
        <taxon>Metazoa</taxon>
        <taxon>Chordata</taxon>
        <taxon>Cephalochordata</taxon>
        <taxon>Leptocardii</taxon>
        <taxon>Amphioxiformes</taxon>
        <taxon>Branchiostomatidae</taxon>
        <taxon>Branchiostoma</taxon>
    </lineage>
</organism>
<feature type="region of interest" description="Disordered" evidence="3">
    <location>
        <begin position="259"/>
        <end position="416"/>
    </location>
</feature>
<dbReference type="InterPro" id="IPR013761">
    <property type="entry name" value="SAM/pointed_sf"/>
</dbReference>
<dbReference type="KEGG" id="bfo:118412465"/>
<dbReference type="AlphaFoldDB" id="A0A9J7KW49"/>
<evidence type="ECO:0000259" key="4">
    <source>
        <dbReference type="Pfam" id="PF12736"/>
    </source>
</evidence>
<dbReference type="Proteomes" id="UP000001554">
    <property type="component" value="Chromosome 3"/>
</dbReference>
<evidence type="ECO:0000256" key="2">
    <source>
        <dbReference type="ARBA" id="ARBA00022553"/>
    </source>
</evidence>
<keyword evidence="2" id="KW-0597">Phosphoprotein</keyword>
<evidence type="ECO:0000256" key="1">
    <source>
        <dbReference type="ARBA" id="ARBA00006392"/>
    </source>
</evidence>
<evidence type="ECO:0000256" key="3">
    <source>
        <dbReference type="SAM" id="MobiDB-lite"/>
    </source>
</evidence>
<dbReference type="SUPFAM" id="SSF47769">
    <property type="entry name" value="SAM/Pointed domain"/>
    <property type="match status" value="1"/>
</dbReference>
<dbReference type="OMA" id="FNTHRVR"/>
<reference evidence="6" key="2">
    <citation type="submission" date="2025-08" db="UniProtKB">
        <authorList>
            <consortium name="RefSeq"/>
        </authorList>
    </citation>
    <scope>IDENTIFICATION</scope>
    <source>
        <strain evidence="6">S238N-H82</strain>
        <tissue evidence="6">Testes</tissue>
    </source>
</reference>
<feature type="domain" description="CABIT" evidence="4">
    <location>
        <begin position="25"/>
        <end position="136"/>
    </location>
</feature>
<accession>A0A9J7KW49</accession>
<dbReference type="PANTHER" id="PTHR14454">
    <property type="entry name" value="GRB2-ASSOCIATED AND REGULATOR OF MAPK PROTEIN FAMILY MEMBER"/>
    <property type="match status" value="1"/>
</dbReference>
<dbReference type="OrthoDB" id="6077228at2759"/>
<feature type="compositionally biased region" description="Basic and acidic residues" evidence="3">
    <location>
        <begin position="397"/>
        <end position="407"/>
    </location>
</feature>
<protein>
    <submittedName>
        <fullName evidence="6">Uncharacterized protein LOC118412465</fullName>
    </submittedName>
</protein>
<dbReference type="InterPro" id="IPR052281">
    <property type="entry name" value="GAREM"/>
</dbReference>
<sequence length="497" mass="56753">MARLENVGWSPRRYTLREFLRSCALPKIVKVTQGHYGNADIEQLALDQVIRIHKEHTQRRVVANDKHGRHLSIPLNYQSVLFERVRRETDKRQKKTAAADDLPAAFPMTIADVVAQYPLPVLVKIHRSEELRFSVDNRKQVPRFDVIELTDLQDETYLLGNTINNGLLSKSVLVIPMFMKLELAVAEGLVGGDDDQWLELVGRYDRTVVRCVDFEQACGNRDILMYPSRLVEARQHVLEDIEPHVLKIHPLSTDKTLWPRPLSDSETQFNTHRVRHRQSPEAKGPASPVLSWPMTVSVRGNQRSRRKEVEEEKSQRRASADLLSANDEDLSAADDLVVPEGKTRYRQAPEGGPKQDVAKPREIIAASTSGQRERRKTPTQEPQPINATTRTAALKPRIKEPKQEYEHPPSAPIKPSPTMKYAGLSEVPEDTTALNVDDLSDCLRLLKLDSFVNVFKEEMIDGKLLMDLDRRMLINDLGMNEFQATKLLRFQRGWRPK</sequence>
<dbReference type="InterPro" id="IPR025946">
    <property type="entry name" value="CABIT_dom"/>
</dbReference>
<dbReference type="RefSeq" id="XP_035671232.1">
    <property type="nucleotide sequence ID" value="XM_035815339.1"/>
</dbReference>
<dbReference type="Pfam" id="PF12736">
    <property type="entry name" value="CABIT"/>
    <property type="match status" value="1"/>
</dbReference>